<keyword evidence="7 8" id="KW-0479">Metal-binding</keyword>
<proteinExistence type="predicted"/>
<evidence type="ECO:0000256" key="3">
    <source>
        <dbReference type="ARBA" id="ARBA00022729"/>
    </source>
</evidence>
<dbReference type="PRINTS" id="PR00480">
    <property type="entry name" value="ASTACIN"/>
</dbReference>
<dbReference type="InterPro" id="IPR034035">
    <property type="entry name" value="Astacin-like_dom"/>
</dbReference>
<keyword evidence="7 8" id="KW-0482">Metalloprotease</keyword>
<evidence type="ECO:0000313" key="10">
    <source>
        <dbReference type="EMBL" id="EYC35096.1"/>
    </source>
</evidence>
<feature type="signal peptide" evidence="6 8">
    <location>
        <begin position="1"/>
        <end position="19"/>
    </location>
</feature>
<protein>
    <recommendedName>
        <fullName evidence="6">Zinc metalloproteinase</fullName>
    </recommendedName>
</protein>
<comment type="cofactor">
    <cofactor evidence="7 8">
        <name>Zn(2+)</name>
        <dbReference type="ChEBI" id="CHEBI:29105"/>
    </cofactor>
    <text evidence="7 8">Binds 1 zinc ion per subunit.</text>
</comment>
<dbReference type="Gene3D" id="3.40.390.10">
    <property type="entry name" value="Collagenase (Catalytic Domain)"/>
    <property type="match status" value="1"/>
</dbReference>
<keyword evidence="7 8" id="KW-0862">Zinc</keyword>
<feature type="binding site" evidence="7">
    <location>
        <position position="250"/>
    </location>
    <ligand>
        <name>Zn(2+)</name>
        <dbReference type="ChEBI" id="CHEBI:29105"/>
        <note>catalytic</note>
    </ligand>
</feature>
<evidence type="ECO:0000256" key="4">
    <source>
        <dbReference type="ARBA" id="ARBA00023157"/>
    </source>
</evidence>
<evidence type="ECO:0000256" key="1">
    <source>
        <dbReference type="ARBA" id="ARBA00004613"/>
    </source>
</evidence>
<keyword evidence="5" id="KW-0325">Glycoprotein</keyword>
<dbReference type="GO" id="GO:0006508">
    <property type="term" value="P:proteolysis"/>
    <property type="evidence" value="ECO:0007669"/>
    <property type="project" value="UniProtKB-KW"/>
</dbReference>
<evidence type="ECO:0000259" key="9">
    <source>
        <dbReference type="PROSITE" id="PS51864"/>
    </source>
</evidence>
<dbReference type="Proteomes" id="UP000024635">
    <property type="component" value="Unassembled WGS sequence"/>
</dbReference>
<evidence type="ECO:0000313" key="11">
    <source>
        <dbReference type="Proteomes" id="UP000024635"/>
    </source>
</evidence>
<dbReference type="Pfam" id="PF01400">
    <property type="entry name" value="Astacin"/>
    <property type="match status" value="1"/>
</dbReference>
<dbReference type="InterPro" id="IPR001506">
    <property type="entry name" value="Peptidase_M12A"/>
</dbReference>
<evidence type="ECO:0000256" key="8">
    <source>
        <dbReference type="RuleBase" id="RU361183"/>
    </source>
</evidence>
<reference evidence="11" key="1">
    <citation type="journal article" date="2015" name="Nat. Genet.">
        <title>The genome and transcriptome of the zoonotic hookworm Ancylostoma ceylanicum identify infection-specific gene families.</title>
        <authorList>
            <person name="Schwarz E.M."/>
            <person name="Hu Y."/>
            <person name="Antoshechkin I."/>
            <person name="Miller M.M."/>
            <person name="Sternberg P.W."/>
            <person name="Aroian R.V."/>
        </authorList>
    </citation>
    <scope>NUCLEOTIDE SEQUENCE</scope>
    <source>
        <strain evidence="11">HY135</strain>
    </source>
</reference>
<dbReference type="GO" id="GO:0008270">
    <property type="term" value="F:zinc ion binding"/>
    <property type="evidence" value="ECO:0007669"/>
    <property type="project" value="UniProtKB-UniRule"/>
</dbReference>
<dbReference type="InterPro" id="IPR017050">
    <property type="entry name" value="Metallopeptidase_nem"/>
</dbReference>
<dbReference type="GO" id="GO:0005576">
    <property type="term" value="C:extracellular region"/>
    <property type="evidence" value="ECO:0007669"/>
    <property type="project" value="UniProtKB-SubCell"/>
</dbReference>
<dbReference type="InterPro" id="IPR024079">
    <property type="entry name" value="MetalloPept_cat_dom_sf"/>
</dbReference>
<keyword evidence="2 6" id="KW-0964">Secreted</keyword>
<dbReference type="EMBL" id="JARK01000751">
    <property type="protein sequence ID" value="EYC35096.1"/>
    <property type="molecule type" value="Genomic_DNA"/>
</dbReference>
<gene>
    <name evidence="10" type="primary">Acey_s1152.g3698</name>
    <name evidence="10" type="ORF">Y032_1152g3698</name>
</gene>
<comment type="caution">
    <text evidence="7">Lacks conserved residue(s) required for the propagation of feature annotation.</text>
</comment>
<evidence type="ECO:0000256" key="7">
    <source>
        <dbReference type="PROSITE-ProRule" id="PRU01211"/>
    </source>
</evidence>
<evidence type="ECO:0000256" key="2">
    <source>
        <dbReference type="ARBA" id="ARBA00022525"/>
    </source>
</evidence>
<sequence>MRVVLLTLLTLLLAICVSGGFLSNLGDKVKKTFGGKGGIGEKLKNITMSKIEKVKKIFGSATVMKIKEKLSKLKDKAKKLLELPPRMFAALKERLAKLRRIKHVQVHEEGDTIEQVNHKSEVDGFLYQSDIVLTEGQAAEREAEINEQASGKLRSRRQAFKDRRYPATLWENGVNYYFDFNANEKLRSVFKKGANQWHQNTCINIKEDSEAKDKIRIFHENGCWSHVGRIGGKQDLSLGKGCHAVSTATHELGHALGFYHTMARHDRDDYITINVQNIRVDLYDQFTKQTTATNENYNITYDYGSIMNYDGRAGSYNGEYVIVPNDVIYQETLGSPFLAFYDILMMNTHYKCLAGTQIEVRIDKISGEFAVPGCRYFGVELNTQKDQLATGYRFCAKEDEDLSLLAHSNRVPIIIYSRVAQTDIIIQYRYVTDGKPGPKVTTPRPTLPPGQKCEDSPACTVNICKSKVLDKENKMGMCPKLCGFC</sequence>
<dbReference type="SUPFAM" id="SSF55486">
    <property type="entry name" value="Metalloproteases ('zincins'), catalytic domain"/>
    <property type="match status" value="1"/>
</dbReference>
<feature type="binding site" evidence="7">
    <location>
        <position position="260"/>
    </location>
    <ligand>
        <name>Zn(2+)</name>
        <dbReference type="ChEBI" id="CHEBI:29105"/>
        <note>catalytic</note>
    </ligand>
</feature>
<dbReference type="InterPro" id="IPR006026">
    <property type="entry name" value="Peptidase_Metallo"/>
</dbReference>
<name>A0A016W6A4_9BILA</name>
<keyword evidence="7 8" id="KW-0645">Protease</keyword>
<organism evidence="10 11">
    <name type="scientific">Ancylostoma ceylanicum</name>
    <dbReference type="NCBI Taxonomy" id="53326"/>
    <lineage>
        <taxon>Eukaryota</taxon>
        <taxon>Metazoa</taxon>
        <taxon>Ecdysozoa</taxon>
        <taxon>Nematoda</taxon>
        <taxon>Chromadorea</taxon>
        <taxon>Rhabditida</taxon>
        <taxon>Rhabditina</taxon>
        <taxon>Rhabditomorpha</taxon>
        <taxon>Strongyloidea</taxon>
        <taxon>Ancylostomatidae</taxon>
        <taxon>Ancylostomatinae</taxon>
        <taxon>Ancylostoma</taxon>
    </lineage>
</organism>
<dbReference type="MEROPS" id="M12.310"/>
<keyword evidence="3 6" id="KW-0732">Signal</keyword>
<accession>A0A016W6A4</accession>
<dbReference type="GO" id="GO:0018996">
    <property type="term" value="P:molting cycle, collagen and cuticulin-based cuticle"/>
    <property type="evidence" value="ECO:0007669"/>
    <property type="project" value="InterPro"/>
</dbReference>
<dbReference type="SMART" id="SM00235">
    <property type="entry name" value="ZnMc"/>
    <property type="match status" value="1"/>
</dbReference>
<feature type="active site" evidence="7">
    <location>
        <position position="251"/>
    </location>
</feature>
<comment type="subcellular location">
    <subcellularLocation>
        <location evidence="1 6">Secreted</location>
    </subcellularLocation>
</comment>
<keyword evidence="11" id="KW-1185">Reference proteome</keyword>
<feature type="binding site" evidence="7">
    <location>
        <position position="254"/>
    </location>
    <ligand>
        <name>Zn(2+)</name>
        <dbReference type="ChEBI" id="CHEBI:29105"/>
        <note>catalytic</note>
    </ligand>
</feature>
<dbReference type="CDD" id="cd04280">
    <property type="entry name" value="ZnMc_astacin_like"/>
    <property type="match status" value="1"/>
</dbReference>
<feature type="domain" description="Peptidase M12A" evidence="9">
    <location>
        <begin position="158"/>
        <end position="353"/>
    </location>
</feature>
<comment type="caution">
    <text evidence="10">The sequence shown here is derived from an EMBL/GenBank/DDBJ whole genome shotgun (WGS) entry which is preliminary data.</text>
</comment>
<keyword evidence="4" id="KW-1015">Disulfide bond</keyword>
<evidence type="ECO:0000256" key="5">
    <source>
        <dbReference type="ARBA" id="ARBA00023180"/>
    </source>
</evidence>
<dbReference type="PROSITE" id="PS51864">
    <property type="entry name" value="ASTACIN"/>
    <property type="match status" value="1"/>
</dbReference>
<evidence type="ECO:0000256" key="6">
    <source>
        <dbReference type="PIRNR" id="PIRNR036365"/>
    </source>
</evidence>
<dbReference type="AlphaFoldDB" id="A0A016W6A4"/>
<keyword evidence="7 8" id="KW-0378">Hydrolase</keyword>
<dbReference type="PANTHER" id="PTHR10127:SF793">
    <property type="entry name" value="ZINC METALLOPROTEINASE NAS-31"/>
    <property type="match status" value="1"/>
</dbReference>
<dbReference type="OrthoDB" id="291007at2759"/>
<dbReference type="GO" id="GO:0004222">
    <property type="term" value="F:metalloendopeptidase activity"/>
    <property type="evidence" value="ECO:0007669"/>
    <property type="project" value="UniProtKB-UniRule"/>
</dbReference>
<dbReference type="PIRSF" id="PIRSF036365">
    <property type="entry name" value="Astacin_nematoda"/>
    <property type="match status" value="1"/>
</dbReference>
<feature type="chain" id="PRO_5005101002" description="Zinc metalloproteinase" evidence="6 8">
    <location>
        <begin position="20"/>
        <end position="485"/>
    </location>
</feature>
<dbReference type="PANTHER" id="PTHR10127">
    <property type="entry name" value="DISCOIDIN, CUB, EGF, LAMININ , AND ZINC METALLOPROTEASE DOMAIN CONTAINING"/>
    <property type="match status" value="1"/>
</dbReference>